<evidence type="ECO:0000313" key="2">
    <source>
        <dbReference type="EMBL" id="CEP19194.1"/>
    </source>
</evidence>
<dbReference type="Proteomes" id="UP000054107">
    <property type="component" value="Unassembled WGS sequence"/>
</dbReference>
<dbReference type="STRING" id="35722.A0A0B7NVX8"/>
<dbReference type="PANTHER" id="PTHR45786">
    <property type="entry name" value="DNA BINDING PROTEIN-LIKE"/>
    <property type="match status" value="1"/>
</dbReference>
<organism evidence="2 3">
    <name type="scientific">Parasitella parasitica</name>
    <dbReference type="NCBI Taxonomy" id="35722"/>
    <lineage>
        <taxon>Eukaryota</taxon>
        <taxon>Fungi</taxon>
        <taxon>Fungi incertae sedis</taxon>
        <taxon>Mucoromycota</taxon>
        <taxon>Mucoromycotina</taxon>
        <taxon>Mucoromycetes</taxon>
        <taxon>Mucorales</taxon>
        <taxon>Mucorineae</taxon>
        <taxon>Mucoraceae</taxon>
        <taxon>Parasitella</taxon>
    </lineage>
</organism>
<feature type="compositionally biased region" description="Polar residues" evidence="1">
    <location>
        <begin position="188"/>
        <end position="201"/>
    </location>
</feature>
<feature type="compositionally biased region" description="Low complexity" evidence="1">
    <location>
        <begin position="151"/>
        <end position="178"/>
    </location>
</feature>
<keyword evidence="3" id="KW-1185">Reference proteome</keyword>
<sequence>MNANLDQRYTNSENGAYAFWIHGSIHHLLSSTLIPESDSRQIYIFDSDNELRNRMNVTGNPDVNSATMLNLQTMMHEVNPSVALLKTMEELSAEQPGGISDIRMIFRAEGTPDARRYNSPSAVDYTHQSVNQFRKEVLGDRTNNRGRSSFSNHADNSGSQSSSSSHVDKSPSQSSSPSHIDNDGAIQDESSVHVNTRTPDTTIRLTKNSKTYSFKPPVSCLTMPHTPKIQERDSRAILKNCALGIESLINKSEYTNTDEMKELKTNQKQQRDNMSLSKICGIMDFLRDALNYEFNELLAALWTHPILDSSDSTARHFASIIAYTLTDFHCNCKQPMNFTNNHERTPFVEFIVPMFKYLAKQTNLLGFSWCEKLVETQKYAQIEEVNFVIADVDKKYADGLGKLQNHESLFIESSSGITQENVNTLEDTLKLICECNGALFYILSQFNKCSFETALRRSTFGVQVIKNTLTLSKMNLKNATQWKFVELRSAIVPTKWDDRFEWVAMFELMASLYLKLIEQEQVIMDIKKENSGLEYVAAKDTFSARLNMH</sequence>
<evidence type="ECO:0000313" key="3">
    <source>
        <dbReference type="Proteomes" id="UP000054107"/>
    </source>
</evidence>
<dbReference type="OrthoDB" id="2285782at2759"/>
<protein>
    <submittedName>
        <fullName evidence="2">Uncharacterized protein</fullName>
    </submittedName>
</protein>
<evidence type="ECO:0000256" key="1">
    <source>
        <dbReference type="SAM" id="MobiDB-lite"/>
    </source>
</evidence>
<accession>A0A0B7NVX8</accession>
<reference evidence="2 3" key="1">
    <citation type="submission" date="2014-09" db="EMBL/GenBank/DDBJ databases">
        <authorList>
            <person name="Ellenberger Sabrina"/>
        </authorList>
    </citation>
    <scope>NUCLEOTIDE SEQUENCE [LARGE SCALE GENOMIC DNA]</scope>
    <source>
        <strain evidence="2 3">CBS 412.66</strain>
    </source>
</reference>
<proteinExistence type="predicted"/>
<dbReference type="PANTHER" id="PTHR45786:SF74">
    <property type="entry name" value="ATP-DEPENDENT DNA HELICASE"/>
    <property type="match status" value="1"/>
</dbReference>
<feature type="region of interest" description="Disordered" evidence="1">
    <location>
        <begin position="137"/>
        <end position="201"/>
    </location>
</feature>
<dbReference type="EMBL" id="LN734014">
    <property type="protein sequence ID" value="CEP19194.1"/>
    <property type="molecule type" value="Genomic_DNA"/>
</dbReference>
<gene>
    <name evidence="2" type="primary">PARPA_13506.1 scaffold 46870</name>
</gene>
<dbReference type="AlphaFoldDB" id="A0A0B7NVX8"/>
<name>A0A0B7NVX8_9FUNG</name>